<gene>
    <name evidence="10" type="ORF">SAMN02745110_01103</name>
</gene>
<dbReference type="AlphaFoldDB" id="A0A1T4M4J1"/>
<sequence length="433" mass="46940">MFENIRLSFQGIFGHKMRSFLTMLGIIIGIAAIIAIVSTIKGTNDQIKDNLIGAGNNLVNVKLSSGGYDISVNEMPEETMSKLPIINGDMINEMKDLEDVKDICAYHDSVLYEGVSYKDNGLTGVKVIGSDNSYLTINSYQVNSGRFFVPDDFSKHRNVCIIDRDTSDSLFEGETPVDKTIIIKGMPFIVVGVVSPEDEAEPVINSIEEYQTIYGDDFYSGTGKVIIPDECWPDVFAYDQPYQVIVKANSTESISSAGKVVEEYLNSMIDTSSSFGNDMGEEQETVKYKRENTLEKVKALQDISNSTSQQLIWVASISLLVGGIGVMNIMLVSVTERTREIGLKKALGARKKVILGQFLTEAAVLTSIGGIIGVGAGIGLSYFISNVASVPVAISVPAIIVSVGFSMVIGIVFGLLPSVKAANLNPIDALRYE</sequence>
<dbReference type="OrthoDB" id="9770036at2"/>
<dbReference type="PANTHER" id="PTHR30572">
    <property type="entry name" value="MEMBRANE COMPONENT OF TRANSPORTER-RELATED"/>
    <property type="match status" value="1"/>
</dbReference>
<comment type="similarity">
    <text evidence="6">Belongs to the ABC-4 integral membrane protein family.</text>
</comment>
<evidence type="ECO:0000256" key="7">
    <source>
        <dbReference type="SAM" id="Phobius"/>
    </source>
</evidence>
<reference evidence="10 11" key="1">
    <citation type="submission" date="2017-02" db="EMBL/GenBank/DDBJ databases">
        <authorList>
            <person name="Peterson S.W."/>
        </authorList>
    </citation>
    <scope>NUCLEOTIDE SEQUENCE [LARGE SCALE GENOMIC DNA]</scope>
    <source>
        <strain evidence="10 11">ATCC 17233</strain>
    </source>
</reference>
<evidence type="ECO:0000256" key="3">
    <source>
        <dbReference type="ARBA" id="ARBA00022692"/>
    </source>
</evidence>
<dbReference type="GO" id="GO:0022857">
    <property type="term" value="F:transmembrane transporter activity"/>
    <property type="evidence" value="ECO:0007669"/>
    <property type="project" value="TreeGrafter"/>
</dbReference>
<dbReference type="InterPro" id="IPR050250">
    <property type="entry name" value="Macrolide_Exporter_MacB"/>
</dbReference>
<feature type="transmembrane region" description="Helical" evidence="7">
    <location>
        <begin position="353"/>
        <end position="384"/>
    </location>
</feature>
<protein>
    <submittedName>
        <fullName evidence="10">Putative ABC transport system permease protein</fullName>
    </submittedName>
</protein>
<organism evidence="10 11">
    <name type="scientific">Eubacterium ruminantium</name>
    <dbReference type="NCBI Taxonomy" id="42322"/>
    <lineage>
        <taxon>Bacteria</taxon>
        <taxon>Bacillati</taxon>
        <taxon>Bacillota</taxon>
        <taxon>Clostridia</taxon>
        <taxon>Eubacteriales</taxon>
        <taxon>Eubacteriaceae</taxon>
        <taxon>Eubacterium</taxon>
    </lineage>
</organism>
<dbReference type="Pfam" id="PF12704">
    <property type="entry name" value="MacB_PCD"/>
    <property type="match status" value="1"/>
</dbReference>
<evidence type="ECO:0000313" key="11">
    <source>
        <dbReference type="Proteomes" id="UP000189857"/>
    </source>
</evidence>
<feature type="transmembrane region" description="Helical" evidence="7">
    <location>
        <begin position="390"/>
        <end position="416"/>
    </location>
</feature>
<keyword evidence="2" id="KW-1003">Cell membrane</keyword>
<dbReference type="InterPro" id="IPR025857">
    <property type="entry name" value="MacB_PCD"/>
</dbReference>
<keyword evidence="4 7" id="KW-1133">Transmembrane helix</keyword>
<evidence type="ECO:0000256" key="6">
    <source>
        <dbReference type="ARBA" id="ARBA00038076"/>
    </source>
</evidence>
<keyword evidence="3 7" id="KW-0812">Transmembrane</keyword>
<accession>A0A1T4M4J1</accession>
<proteinExistence type="inferred from homology"/>
<dbReference type="EMBL" id="FUXA01000006">
    <property type="protein sequence ID" value="SJZ61805.1"/>
    <property type="molecule type" value="Genomic_DNA"/>
</dbReference>
<evidence type="ECO:0000256" key="5">
    <source>
        <dbReference type="ARBA" id="ARBA00023136"/>
    </source>
</evidence>
<evidence type="ECO:0000313" key="10">
    <source>
        <dbReference type="EMBL" id="SJZ61805.1"/>
    </source>
</evidence>
<dbReference type="InterPro" id="IPR003838">
    <property type="entry name" value="ABC3_permease_C"/>
</dbReference>
<dbReference type="RefSeq" id="WP_078786934.1">
    <property type="nucleotide sequence ID" value="NZ_FMTO01000004.1"/>
</dbReference>
<feature type="transmembrane region" description="Helical" evidence="7">
    <location>
        <begin position="311"/>
        <end position="332"/>
    </location>
</feature>
<dbReference type="Pfam" id="PF02687">
    <property type="entry name" value="FtsX"/>
    <property type="match status" value="1"/>
</dbReference>
<feature type="domain" description="ABC3 transporter permease C-terminal" evidence="8">
    <location>
        <begin position="314"/>
        <end position="426"/>
    </location>
</feature>
<evidence type="ECO:0000259" key="8">
    <source>
        <dbReference type="Pfam" id="PF02687"/>
    </source>
</evidence>
<evidence type="ECO:0000256" key="1">
    <source>
        <dbReference type="ARBA" id="ARBA00004651"/>
    </source>
</evidence>
<name>A0A1T4M4J1_9FIRM</name>
<evidence type="ECO:0000256" key="4">
    <source>
        <dbReference type="ARBA" id="ARBA00022989"/>
    </source>
</evidence>
<comment type="subcellular location">
    <subcellularLocation>
        <location evidence="1">Cell membrane</location>
        <topology evidence="1">Multi-pass membrane protein</topology>
    </subcellularLocation>
</comment>
<dbReference type="PANTHER" id="PTHR30572:SF4">
    <property type="entry name" value="ABC TRANSPORTER PERMEASE YTRF"/>
    <property type="match status" value="1"/>
</dbReference>
<dbReference type="Proteomes" id="UP000189857">
    <property type="component" value="Unassembled WGS sequence"/>
</dbReference>
<keyword evidence="5 7" id="KW-0472">Membrane</keyword>
<feature type="domain" description="MacB-like periplasmic core" evidence="9">
    <location>
        <begin position="19"/>
        <end position="262"/>
    </location>
</feature>
<feature type="transmembrane region" description="Helical" evidence="7">
    <location>
        <begin position="20"/>
        <end position="40"/>
    </location>
</feature>
<dbReference type="GO" id="GO:0005886">
    <property type="term" value="C:plasma membrane"/>
    <property type="evidence" value="ECO:0007669"/>
    <property type="project" value="UniProtKB-SubCell"/>
</dbReference>
<keyword evidence="11" id="KW-1185">Reference proteome</keyword>
<evidence type="ECO:0000256" key="2">
    <source>
        <dbReference type="ARBA" id="ARBA00022475"/>
    </source>
</evidence>
<evidence type="ECO:0000259" key="9">
    <source>
        <dbReference type="Pfam" id="PF12704"/>
    </source>
</evidence>